<name>G3IPP0_CRIGR</name>
<gene>
    <name evidence="1" type="ORF">I79_025959</name>
</gene>
<sequence length="67" mass="7637">MNLGMKRNLTARATRIFPSTVGSAILREKILGSDILFKSWYYMEFASCRSRTVLYLPLLNTQCNCDG</sequence>
<protein>
    <submittedName>
        <fullName evidence="1">Uncharacterized protein</fullName>
    </submittedName>
</protein>
<evidence type="ECO:0000313" key="1">
    <source>
        <dbReference type="EMBL" id="EGV91376.1"/>
    </source>
</evidence>
<reference evidence="2" key="1">
    <citation type="journal article" date="2011" name="Nat. Biotechnol.">
        <title>The genomic sequence of the Chinese hamster ovary (CHO)-K1 cell line.</title>
        <authorList>
            <person name="Xu X."/>
            <person name="Nagarajan H."/>
            <person name="Lewis N.E."/>
            <person name="Pan S."/>
            <person name="Cai Z."/>
            <person name="Liu X."/>
            <person name="Chen W."/>
            <person name="Xie M."/>
            <person name="Wang W."/>
            <person name="Hammond S."/>
            <person name="Andersen M.R."/>
            <person name="Neff N."/>
            <person name="Passarelli B."/>
            <person name="Koh W."/>
            <person name="Fan H.C."/>
            <person name="Wang J."/>
            <person name="Gui Y."/>
            <person name="Lee K.H."/>
            <person name="Betenbaugh M.J."/>
            <person name="Quake S.R."/>
            <person name="Famili I."/>
            <person name="Palsson B.O."/>
            <person name="Wang J."/>
        </authorList>
    </citation>
    <scope>NUCLEOTIDE SEQUENCE [LARGE SCALE GENOMIC DNA]</scope>
    <source>
        <strain evidence="2">CHO K1 cell line</strain>
    </source>
</reference>
<dbReference type="Proteomes" id="UP000001075">
    <property type="component" value="Unassembled WGS sequence"/>
</dbReference>
<organism evidence="1 2">
    <name type="scientific">Cricetulus griseus</name>
    <name type="common">Chinese hamster</name>
    <name type="synonym">Cricetulus barabensis griseus</name>
    <dbReference type="NCBI Taxonomy" id="10029"/>
    <lineage>
        <taxon>Eukaryota</taxon>
        <taxon>Metazoa</taxon>
        <taxon>Chordata</taxon>
        <taxon>Craniata</taxon>
        <taxon>Vertebrata</taxon>
        <taxon>Euteleostomi</taxon>
        <taxon>Mammalia</taxon>
        <taxon>Eutheria</taxon>
        <taxon>Euarchontoglires</taxon>
        <taxon>Glires</taxon>
        <taxon>Rodentia</taxon>
        <taxon>Myomorpha</taxon>
        <taxon>Muroidea</taxon>
        <taxon>Cricetidae</taxon>
        <taxon>Cricetinae</taxon>
        <taxon>Cricetulus</taxon>
    </lineage>
</organism>
<proteinExistence type="predicted"/>
<dbReference type="AlphaFoldDB" id="G3IPP0"/>
<dbReference type="EMBL" id="JH013264">
    <property type="protein sequence ID" value="EGV91376.1"/>
    <property type="molecule type" value="Genomic_DNA"/>
</dbReference>
<dbReference type="InParanoid" id="G3IPP0"/>
<evidence type="ECO:0000313" key="2">
    <source>
        <dbReference type="Proteomes" id="UP000001075"/>
    </source>
</evidence>
<accession>G3IPP0</accession>